<proteinExistence type="predicted"/>
<dbReference type="InterPro" id="IPR013149">
    <property type="entry name" value="ADH-like_C"/>
</dbReference>
<dbReference type="InterPro" id="IPR036291">
    <property type="entry name" value="NAD(P)-bd_dom_sf"/>
</dbReference>
<accession>A0A841DTY4</accession>
<dbReference type="RefSeq" id="WP_184839891.1">
    <property type="nucleotide sequence ID" value="NZ_JACHNF010000001.1"/>
</dbReference>
<evidence type="ECO:0000256" key="2">
    <source>
        <dbReference type="ARBA" id="ARBA00023002"/>
    </source>
</evidence>
<dbReference type="EMBL" id="JACHNF010000001">
    <property type="protein sequence ID" value="MBB5982574.1"/>
    <property type="molecule type" value="Genomic_DNA"/>
</dbReference>
<dbReference type="AlphaFoldDB" id="A0A841DTY4"/>
<dbReference type="GO" id="GO:0003960">
    <property type="term" value="F:quinone reductase (NADPH) activity"/>
    <property type="evidence" value="ECO:0007669"/>
    <property type="project" value="UniProtKB-EC"/>
</dbReference>
<dbReference type="InterPro" id="IPR011032">
    <property type="entry name" value="GroES-like_sf"/>
</dbReference>
<protein>
    <submittedName>
        <fullName evidence="4">NADPH2:quinone reductase</fullName>
        <ecNumber evidence="4">1.6.5.5</ecNumber>
    </submittedName>
</protein>
<gene>
    <name evidence="4" type="ORF">HDA44_005915</name>
</gene>
<sequence>MRAVRFHRHGGPDVLQLDEVDVPEPGAGQVLIEAEAIGANAIDTVLRRGGSAWDRPLPGTLTGEVVGRIAALGPDTPPGVAVGQRVAALAEDAFAEYAAVDAAFLAPIPDSAAWGTGADSANLAEATMLPMTGPLAFRLLETANLPAGGTVLIHSAAGTVGHLAVQLARGYDLKTIIGTASSPARLDFIRSLGAEAVNLTDPDWPDQVRAIAPEGVDAVLDSVGGAVFDQGLELVKPLGTMLTYGAISTELPTIPAAALFGFKTVTGVSMMGWRGARPDTARADIAEVTRRWQTGDLRPVVHATHPLADVTKLHEALDARTAHGRLVAIP</sequence>
<evidence type="ECO:0000256" key="1">
    <source>
        <dbReference type="ARBA" id="ARBA00022857"/>
    </source>
</evidence>
<dbReference type="PANTHER" id="PTHR48106">
    <property type="entry name" value="QUINONE OXIDOREDUCTASE PIG3-RELATED"/>
    <property type="match status" value="1"/>
</dbReference>
<dbReference type="Pfam" id="PF00107">
    <property type="entry name" value="ADH_zinc_N"/>
    <property type="match status" value="1"/>
</dbReference>
<keyword evidence="2 4" id="KW-0560">Oxidoreductase</keyword>
<dbReference type="GO" id="GO:0035925">
    <property type="term" value="F:mRNA 3'-UTR AU-rich region binding"/>
    <property type="evidence" value="ECO:0007669"/>
    <property type="project" value="TreeGrafter"/>
</dbReference>
<dbReference type="PANTHER" id="PTHR48106:SF13">
    <property type="entry name" value="QUINONE OXIDOREDUCTASE-RELATED"/>
    <property type="match status" value="1"/>
</dbReference>
<dbReference type="SMART" id="SM00829">
    <property type="entry name" value="PKS_ER"/>
    <property type="match status" value="1"/>
</dbReference>
<dbReference type="GO" id="GO:0070402">
    <property type="term" value="F:NADPH binding"/>
    <property type="evidence" value="ECO:0007669"/>
    <property type="project" value="TreeGrafter"/>
</dbReference>
<evidence type="ECO:0000313" key="4">
    <source>
        <dbReference type="EMBL" id="MBB5982574.1"/>
    </source>
</evidence>
<organism evidence="4 5">
    <name type="scientific">Kribbella solani</name>
    <dbReference type="NCBI Taxonomy" id="236067"/>
    <lineage>
        <taxon>Bacteria</taxon>
        <taxon>Bacillati</taxon>
        <taxon>Actinomycetota</taxon>
        <taxon>Actinomycetes</taxon>
        <taxon>Propionibacteriales</taxon>
        <taxon>Kribbellaceae</taxon>
        <taxon>Kribbella</taxon>
    </lineage>
</organism>
<dbReference type="GO" id="GO:0005829">
    <property type="term" value="C:cytosol"/>
    <property type="evidence" value="ECO:0007669"/>
    <property type="project" value="TreeGrafter"/>
</dbReference>
<dbReference type="InterPro" id="IPR020843">
    <property type="entry name" value="ER"/>
</dbReference>
<name>A0A841DTY4_9ACTN</name>
<keyword evidence="5" id="KW-1185">Reference proteome</keyword>
<dbReference type="SUPFAM" id="SSF50129">
    <property type="entry name" value="GroES-like"/>
    <property type="match status" value="1"/>
</dbReference>
<dbReference type="Proteomes" id="UP000558997">
    <property type="component" value="Unassembled WGS sequence"/>
</dbReference>
<feature type="domain" description="Enoyl reductase (ER)" evidence="3">
    <location>
        <begin position="10"/>
        <end position="328"/>
    </location>
</feature>
<dbReference type="Gene3D" id="3.90.180.10">
    <property type="entry name" value="Medium-chain alcohol dehydrogenases, catalytic domain"/>
    <property type="match status" value="1"/>
</dbReference>
<dbReference type="SUPFAM" id="SSF51735">
    <property type="entry name" value="NAD(P)-binding Rossmann-fold domains"/>
    <property type="match status" value="1"/>
</dbReference>
<evidence type="ECO:0000313" key="5">
    <source>
        <dbReference type="Proteomes" id="UP000558997"/>
    </source>
</evidence>
<dbReference type="Gene3D" id="3.40.50.720">
    <property type="entry name" value="NAD(P)-binding Rossmann-like Domain"/>
    <property type="match status" value="1"/>
</dbReference>
<dbReference type="EC" id="1.6.5.5" evidence="4"/>
<keyword evidence="1" id="KW-0521">NADP</keyword>
<dbReference type="InterPro" id="IPR013154">
    <property type="entry name" value="ADH-like_N"/>
</dbReference>
<dbReference type="Pfam" id="PF08240">
    <property type="entry name" value="ADH_N"/>
    <property type="match status" value="1"/>
</dbReference>
<evidence type="ECO:0000259" key="3">
    <source>
        <dbReference type="SMART" id="SM00829"/>
    </source>
</evidence>
<reference evidence="4 5" key="1">
    <citation type="submission" date="2020-08" db="EMBL/GenBank/DDBJ databases">
        <title>Sequencing the genomes of 1000 actinobacteria strains.</title>
        <authorList>
            <person name="Klenk H.-P."/>
        </authorList>
    </citation>
    <scope>NUCLEOTIDE SEQUENCE [LARGE SCALE GENOMIC DNA]</scope>
    <source>
        <strain evidence="4 5">DSM 17294</strain>
    </source>
</reference>
<comment type="caution">
    <text evidence="4">The sequence shown here is derived from an EMBL/GenBank/DDBJ whole genome shotgun (WGS) entry which is preliminary data.</text>
</comment>